<organism evidence="2">
    <name type="scientific">marine sediment metagenome</name>
    <dbReference type="NCBI Taxonomy" id="412755"/>
    <lineage>
        <taxon>unclassified sequences</taxon>
        <taxon>metagenomes</taxon>
        <taxon>ecological metagenomes</taxon>
    </lineage>
</organism>
<sequence>MKKIIASGLCTISLFLVAMATLRSDSLTVLATVSLVAMLVAALSLLYFVGLAVYQSTEKPQ</sequence>
<evidence type="ECO:0000313" key="2">
    <source>
        <dbReference type="EMBL" id="KKL28044.1"/>
    </source>
</evidence>
<accession>A0A0F9C1K8</accession>
<name>A0A0F9C1K8_9ZZZZ</name>
<gene>
    <name evidence="2" type="ORF">LCGC14_2379100</name>
</gene>
<keyword evidence="1" id="KW-1133">Transmembrane helix</keyword>
<comment type="caution">
    <text evidence="2">The sequence shown here is derived from an EMBL/GenBank/DDBJ whole genome shotgun (WGS) entry which is preliminary data.</text>
</comment>
<dbReference type="EMBL" id="LAZR01035238">
    <property type="protein sequence ID" value="KKL28044.1"/>
    <property type="molecule type" value="Genomic_DNA"/>
</dbReference>
<evidence type="ECO:0000256" key="1">
    <source>
        <dbReference type="SAM" id="Phobius"/>
    </source>
</evidence>
<protein>
    <submittedName>
        <fullName evidence="2">Uncharacterized protein</fullName>
    </submittedName>
</protein>
<reference evidence="2" key="1">
    <citation type="journal article" date="2015" name="Nature">
        <title>Complex archaea that bridge the gap between prokaryotes and eukaryotes.</title>
        <authorList>
            <person name="Spang A."/>
            <person name="Saw J.H."/>
            <person name="Jorgensen S.L."/>
            <person name="Zaremba-Niedzwiedzka K."/>
            <person name="Martijn J."/>
            <person name="Lind A.E."/>
            <person name="van Eijk R."/>
            <person name="Schleper C."/>
            <person name="Guy L."/>
            <person name="Ettema T.J."/>
        </authorList>
    </citation>
    <scope>NUCLEOTIDE SEQUENCE</scope>
</reference>
<proteinExistence type="predicted"/>
<keyword evidence="1" id="KW-0472">Membrane</keyword>
<feature type="transmembrane region" description="Helical" evidence="1">
    <location>
        <begin position="30"/>
        <end position="54"/>
    </location>
</feature>
<dbReference type="AlphaFoldDB" id="A0A0F9C1K8"/>
<keyword evidence="1" id="KW-0812">Transmembrane</keyword>